<sequence>MTRPVTDNFNQASIIVWRATLANGSRLVVKKLSGDLGLVEREFKAEVEALSTAQHKNLVSLQGYCLPDGVRLLMYSYMENRSLDYWLHEKADGPSQLDWSIRLNIL</sequence>
<keyword evidence="7" id="KW-0418">Kinase</keyword>
<dbReference type="EC" id="2.7.11.1" evidence="2"/>
<proteinExistence type="predicted"/>
<evidence type="ECO:0000256" key="2">
    <source>
        <dbReference type="ARBA" id="ARBA00012513"/>
    </source>
</evidence>
<keyword evidence="6" id="KW-0547">Nucleotide-binding</keyword>
<comment type="catalytic activity">
    <reaction evidence="12">
        <text>L-seryl-[protein] + ATP = O-phospho-L-seryl-[protein] + ADP + H(+)</text>
        <dbReference type="Rhea" id="RHEA:17989"/>
        <dbReference type="Rhea" id="RHEA-COMP:9863"/>
        <dbReference type="Rhea" id="RHEA-COMP:11604"/>
        <dbReference type="ChEBI" id="CHEBI:15378"/>
        <dbReference type="ChEBI" id="CHEBI:29999"/>
        <dbReference type="ChEBI" id="CHEBI:30616"/>
        <dbReference type="ChEBI" id="CHEBI:83421"/>
        <dbReference type="ChEBI" id="CHEBI:456216"/>
        <dbReference type="EC" id="2.7.11.1"/>
    </reaction>
</comment>
<feature type="domain" description="Serine-threonine/tyrosine-protein kinase catalytic" evidence="13">
    <location>
        <begin position="22"/>
        <end position="92"/>
    </location>
</feature>
<comment type="subcellular location">
    <subcellularLocation>
        <location evidence="1">Membrane</location>
        <topology evidence="1">Single-pass membrane protein</topology>
    </subcellularLocation>
</comment>
<evidence type="ECO:0000256" key="6">
    <source>
        <dbReference type="ARBA" id="ARBA00022741"/>
    </source>
</evidence>
<evidence type="ECO:0000313" key="15">
    <source>
        <dbReference type="Proteomes" id="UP000290289"/>
    </source>
</evidence>
<dbReference type="InterPro" id="IPR052232">
    <property type="entry name" value="RLK_Ser/Thr-Kinase"/>
</dbReference>
<dbReference type="GO" id="GO:0005524">
    <property type="term" value="F:ATP binding"/>
    <property type="evidence" value="ECO:0007669"/>
    <property type="project" value="UniProtKB-KW"/>
</dbReference>
<evidence type="ECO:0000313" key="14">
    <source>
        <dbReference type="EMBL" id="RXH97422.1"/>
    </source>
</evidence>
<keyword evidence="8" id="KW-0067">ATP-binding</keyword>
<dbReference type="PANTHER" id="PTHR47984">
    <property type="entry name" value="OS01G0323000 PROTEIN"/>
    <property type="match status" value="1"/>
</dbReference>
<organism evidence="14 15">
    <name type="scientific">Malus domestica</name>
    <name type="common">Apple</name>
    <name type="synonym">Pyrus malus</name>
    <dbReference type="NCBI Taxonomy" id="3750"/>
    <lineage>
        <taxon>Eukaryota</taxon>
        <taxon>Viridiplantae</taxon>
        <taxon>Streptophyta</taxon>
        <taxon>Embryophyta</taxon>
        <taxon>Tracheophyta</taxon>
        <taxon>Spermatophyta</taxon>
        <taxon>Magnoliopsida</taxon>
        <taxon>eudicotyledons</taxon>
        <taxon>Gunneridae</taxon>
        <taxon>Pentapetalae</taxon>
        <taxon>rosids</taxon>
        <taxon>fabids</taxon>
        <taxon>Rosales</taxon>
        <taxon>Rosaceae</taxon>
        <taxon>Amygdaloideae</taxon>
        <taxon>Maleae</taxon>
        <taxon>Malus</taxon>
    </lineage>
</organism>
<keyword evidence="10" id="KW-0472">Membrane</keyword>
<evidence type="ECO:0000256" key="11">
    <source>
        <dbReference type="ARBA" id="ARBA00047899"/>
    </source>
</evidence>
<dbReference type="Proteomes" id="UP000290289">
    <property type="component" value="Chromosome 5"/>
</dbReference>
<dbReference type="InterPro" id="IPR011009">
    <property type="entry name" value="Kinase-like_dom_sf"/>
</dbReference>
<gene>
    <name evidence="14" type="ORF">DVH24_007768</name>
</gene>
<evidence type="ECO:0000256" key="5">
    <source>
        <dbReference type="ARBA" id="ARBA00022692"/>
    </source>
</evidence>
<evidence type="ECO:0000256" key="1">
    <source>
        <dbReference type="ARBA" id="ARBA00004167"/>
    </source>
</evidence>
<keyword evidence="5" id="KW-0812">Transmembrane</keyword>
<keyword evidence="3" id="KW-0597">Phosphoprotein</keyword>
<evidence type="ECO:0000256" key="4">
    <source>
        <dbReference type="ARBA" id="ARBA00022679"/>
    </source>
</evidence>
<name>A0A498JVE5_MALDO</name>
<dbReference type="SUPFAM" id="SSF56112">
    <property type="entry name" value="Protein kinase-like (PK-like)"/>
    <property type="match status" value="1"/>
</dbReference>
<comment type="caution">
    <text evidence="14">The sequence shown here is derived from an EMBL/GenBank/DDBJ whole genome shotgun (WGS) entry which is preliminary data.</text>
</comment>
<accession>A0A498JVE5</accession>
<dbReference type="GO" id="GO:0004674">
    <property type="term" value="F:protein serine/threonine kinase activity"/>
    <property type="evidence" value="ECO:0007669"/>
    <property type="project" value="UniProtKB-EC"/>
</dbReference>
<evidence type="ECO:0000256" key="9">
    <source>
        <dbReference type="ARBA" id="ARBA00022989"/>
    </source>
</evidence>
<reference evidence="14 15" key="1">
    <citation type="submission" date="2018-10" db="EMBL/GenBank/DDBJ databases">
        <title>A high-quality apple genome assembly.</title>
        <authorList>
            <person name="Hu J."/>
        </authorList>
    </citation>
    <scope>NUCLEOTIDE SEQUENCE [LARGE SCALE GENOMIC DNA]</scope>
    <source>
        <strain evidence="15">cv. HFTH1</strain>
        <tissue evidence="14">Young leaf</tissue>
    </source>
</reference>
<dbReference type="PANTHER" id="PTHR47984:SF22">
    <property type="entry name" value="OS03G0125600 PROTEIN"/>
    <property type="match status" value="1"/>
</dbReference>
<keyword evidence="15" id="KW-1185">Reference proteome</keyword>
<comment type="catalytic activity">
    <reaction evidence="11">
        <text>L-threonyl-[protein] + ATP = O-phospho-L-threonyl-[protein] + ADP + H(+)</text>
        <dbReference type="Rhea" id="RHEA:46608"/>
        <dbReference type="Rhea" id="RHEA-COMP:11060"/>
        <dbReference type="Rhea" id="RHEA-COMP:11605"/>
        <dbReference type="ChEBI" id="CHEBI:15378"/>
        <dbReference type="ChEBI" id="CHEBI:30013"/>
        <dbReference type="ChEBI" id="CHEBI:30616"/>
        <dbReference type="ChEBI" id="CHEBI:61977"/>
        <dbReference type="ChEBI" id="CHEBI:456216"/>
        <dbReference type="EC" id="2.7.11.1"/>
    </reaction>
</comment>
<evidence type="ECO:0000256" key="12">
    <source>
        <dbReference type="ARBA" id="ARBA00048679"/>
    </source>
</evidence>
<keyword evidence="4" id="KW-0808">Transferase</keyword>
<evidence type="ECO:0000259" key="13">
    <source>
        <dbReference type="Pfam" id="PF07714"/>
    </source>
</evidence>
<dbReference type="InterPro" id="IPR001245">
    <property type="entry name" value="Ser-Thr/Tyr_kinase_cat_dom"/>
</dbReference>
<dbReference type="AlphaFoldDB" id="A0A498JVE5"/>
<evidence type="ECO:0000256" key="3">
    <source>
        <dbReference type="ARBA" id="ARBA00022553"/>
    </source>
</evidence>
<evidence type="ECO:0000256" key="8">
    <source>
        <dbReference type="ARBA" id="ARBA00022840"/>
    </source>
</evidence>
<dbReference type="Pfam" id="PF07714">
    <property type="entry name" value="PK_Tyr_Ser-Thr"/>
    <property type="match status" value="1"/>
</dbReference>
<dbReference type="EMBL" id="RDQH01000331">
    <property type="protein sequence ID" value="RXH97422.1"/>
    <property type="molecule type" value="Genomic_DNA"/>
</dbReference>
<dbReference type="Gene3D" id="1.10.510.10">
    <property type="entry name" value="Transferase(Phosphotransferase) domain 1"/>
    <property type="match status" value="1"/>
</dbReference>
<protein>
    <recommendedName>
        <fullName evidence="2">non-specific serine/threonine protein kinase</fullName>
        <ecNumber evidence="2">2.7.11.1</ecNumber>
    </recommendedName>
</protein>
<evidence type="ECO:0000256" key="7">
    <source>
        <dbReference type="ARBA" id="ARBA00022777"/>
    </source>
</evidence>
<dbReference type="GO" id="GO:0016020">
    <property type="term" value="C:membrane"/>
    <property type="evidence" value="ECO:0007669"/>
    <property type="project" value="UniProtKB-SubCell"/>
</dbReference>
<keyword evidence="9" id="KW-1133">Transmembrane helix</keyword>
<evidence type="ECO:0000256" key="10">
    <source>
        <dbReference type="ARBA" id="ARBA00023136"/>
    </source>
</evidence>